<dbReference type="RefSeq" id="XP_018295581.1">
    <property type="nucleotide sequence ID" value="XM_018440682.1"/>
</dbReference>
<dbReference type="EMBL" id="KV440974">
    <property type="protein sequence ID" value="OAD77541.1"/>
    <property type="molecule type" value="Genomic_DNA"/>
</dbReference>
<protein>
    <submittedName>
        <fullName evidence="1">Uncharacterized protein</fullName>
    </submittedName>
</protein>
<keyword evidence="2" id="KW-1185">Reference proteome</keyword>
<dbReference type="VEuPathDB" id="FungiDB:PHYBLDRAFT_60673"/>
<proteinExistence type="predicted"/>
<organism evidence="1 2">
    <name type="scientific">Phycomyces blakesleeanus (strain ATCC 8743b / DSM 1359 / FGSC 10004 / NBRC 33097 / NRRL 1555)</name>
    <dbReference type="NCBI Taxonomy" id="763407"/>
    <lineage>
        <taxon>Eukaryota</taxon>
        <taxon>Fungi</taxon>
        <taxon>Fungi incertae sedis</taxon>
        <taxon>Mucoromycota</taxon>
        <taxon>Mucoromycotina</taxon>
        <taxon>Mucoromycetes</taxon>
        <taxon>Mucorales</taxon>
        <taxon>Phycomycetaceae</taxon>
        <taxon>Phycomyces</taxon>
    </lineage>
</organism>
<gene>
    <name evidence="1" type="ORF">PHYBLDRAFT_60673</name>
</gene>
<sequence>MASEIVLFSVMIANMFQSKLFIRFTLNLDCEYNFLSLLLVSKKSMHVYIVKEKKDFVLIKLLQISSMDHVIEVNQLLVIWMLHDMYIDRHITGWYIPILRVSAYILDSTLQQRYFRVLRILILDKPMIIESTFIDINYKKTRLYPLYSIEFIGEHVVKTNSIVSFYNIIKKLQGAKITRLDHFYENILTLSEYDWTN</sequence>
<reference evidence="2" key="1">
    <citation type="submission" date="2015-06" db="EMBL/GenBank/DDBJ databases">
        <title>Expansion of signal transduction pathways in fungi by whole-genome duplication.</title>
        <authorList>
            <consortium name="DOE Joint Genome Institute"/>
            <person name="Corrochano L.M."/>
            <person name="Kuo A."/>
            <person name="Marcet-Houben M."/>
            <person name="Polaino S."/>
            <person name="Salamov A."/>
            <person name="Villalobos J.M."/>
            <person name="Alvarez M.I."/>
            <person name="Avalos J."/>
            <person name="Benito E.P."/>
            <person name="Benoit I."/>
            <person name="Burger G."/>
            <person name="Camino L.P."/>
            <person name="Canovas D."/>
            <person name="Cerda-Olmedo E."/>
            <person name="Cheng J.-F."/>
            <person name="Dominguez A."/>
            <person name="Elias M."/>
            <person name="Eslava A.P."/>
            <person name="Glaser F."/>
            <person name="Grimwood J."/>
            <person name="Gutierrez G."/>
            <person name="Heitman J."/>
            <person name="Henrissat B."/>
            <person name="Iturriaga E.A."/>
            <person name="Lang B.F."/>
            <person name="Lavin J.L."/>
            <person name="Lee S."/>
            <person name="Li W."/>
            <person name="Lindquist E."/>
            <person name="Lopez-Garcia S."/>
            <person name="Luque E.M."/>
            <person name="Marcos A.T."/>
            <person name="Martin J."/>
            <person name="McCluskey K."/>
            <person name="Medina H.R."/>
            <person name="Miralles-Duran A."/>
            <person name="Miyazaki A."/>
            <person name="Munoz-Torres E."/>
            <person name="Oguiza J.A."/>
            <person name="Ohm R."/>
            <person name="Olmedo M."/>
            <person name="Orejas M."/>
            <person name="Ortiz-Castellanos L."/>
            <person name="Pisabarro A.G."/>
            <person name="Rodriguez-Romero J."/>
            <person name="Ruiz-Herrera J."/>
            <person name="Ruiz-Vazquez R."/>
            <person name="Sanz C."/>
            <person name="Schackwitz W."/>
            <person name="Schmutz J."/>
            <person name="Shahriari M."/>
            <person name="Shelest E."/>
            <person name="Silva-Franco F."/>
            <person name="Soanes D."/>
            <person name="Syed K."/>
            <person name="Tagua V.G."/>
            <person name="Talbot N.J."/>
            <person name="Thon M."/>
            <person name="De vries R.P."/>
            <person name="Wiebenga A."/>
            <person name="Yadav J.S."/>
            <person name="Braun E.L."/>
            <person name="Baker S."/>
            <person name="Garre V."/>
            <person name="Horwitz B."/>
            <person name="Torres-Martinez S."/>
            <person name="Idnurm A."/>
            <person name="Herrera-Estrella A."/>
            <person name="Gabaldon T."/>
            <person name="Grigoriev I.V."/>
        </authorList>
    </citation>
    <scope>NUCLEOTIDE SEQUENCE [LARGE SCALE GENOMIC DNA]</scope>
    <source>
        <strain evidence="2">NRRL 1555(-)</strain>
    </source>
</reference>
<dbReference type="GeneID" id="29001588"/>
<accession>A0A167P9T5</accession>
<dbReference type="AlphaFoldDB" id="A0A167P9T5"/>
<evidence type="ECO:0000313" key="2">
    <source>
        <dbReference type="Proteomes" id="UP000077315"/>
    </source>
</evidence>
<evidence type="ECO:0000313" key="1">
    <source>
        <dbReference type="EMBL" id="OAD77541.1"/>
    </source>
</evidence>
<name>A0A167P9T5_PHYB8</name>
<dbReference type="InParanoid" id="A0A167P9T5"/>
<dbReference type="Proteomes" id="UP000077315">
    <property type="component" value="Unassembled WGS sequence"/>
</dbReference>